<evidence type="ECO:0000313" key="2">
    <source>
        <dbReference type="Proteomes" id="UP001281761"/>
    </source>
</evidence>
<proteinExistence type="predicted"/>
<gene>
    <name evidence="1" type="ORF">BLNAU_14992</name>
</gene>
<dbReference type="EMBL" id="JARBJD010000143">
    <property type="protein sequence ID" value="KAK2950070.1"/>
    <property type="molecule type" value="Genomic_DNA"/>
</dbReference>
<sequence length="349" mass="37914">MGSDISPVSDRQYFSVKTDRLATITRTMHGRDDDGACYWSSVLLSNPFTSGVVSVTITLLSFPCGSFRFGLMDSKNLIPEIGTRLGGRVKNSVGLARFGSLWFNTPSSGSYEYYHSVLKEGDCVRMEVDLDSTPRTVRFFVNGEAVKLYVGEQKQSDGNIFMVKCRRRSEWIALLVFTNSQFSTLKSSQMSLVQGLGEGYLLSASSSRSAPSLTLESSTFTSCSDTSSSSSKVCATAPAIHVTNINPIITSCTFTNPDEITRTPASCELICPVSFSCLDTPLLMSIKGGSSSITDTSFIRLCGGAIRVEGGTHQFTRVRFYANGKRLDSAYRAGKLVLIISPQPDIVPT</sequence>
<accession>A0ABQ9XFS0</accession>
<comment type="caution">
    <text evidence="1">The sequence shown here is derived from an EMBL/GenBank/DDBJ whole genome shotgun (WGS) entry which is preliminary data.</text>
</comment>
<dbReference type="InterPro" id="IPR043136">
    <property type="entry name" value="B30.2/SPRY_sf"/>
</dbReference>
<dbReference type="Gene3D" id="2.60.120.920">
    <property type="match status" value="1"/>
</dbReference>
<reference evidence="1 2" key="1">
    <citation type="journal article" date="2022" name="bioRxiv">
        <title>Genomics of Preaxostyla Flagellates Illuminates Evolutionary Transitions and the Path Towards Mitochondrial Loss.</title>
        <authorList>
            <person name="Novak L.V.F."/>
            <person name="Treitli S.C."/>
            <person name="Pyrih J."/>
            <person name="Halakuc P."/>
            <person name="Pipaliya S.V."/>
            <person name="Vacek V."/>
            <person name="Brzon O."/>
            <person name="Soukal P."/>
            <person name="Eme L."/>
            <person name="Dacks J.B."/>
            <person name="Karnkowska A."/>
            <person name="Elias M."/>
            <person name="Hampl V."/>
        </authorList>
    </citation>
    <scope>NUCLEOTIDE SEQUENCE [LARGE SCALE GENOMIC DNA]</scope>
    <source>
        <strain evidence="1">NAU3</strain>
        <tissue evidence="1">Gut</tissue>
    </source>
</reference>
<protein>
    <submittedName>
        <fullName evidence="1">Uncharacterized protein</fullName>
    </submittedName>
</protein>
<organism evidence="1 2">
    <name type="scientific">Blattamonas nauphoetae</name>
    <dbReference type="NCBI Taxonomy" id="2049346"/>
    <lineage>
        <taxon>Eukaryota</taxon>
        <taxon>Metamonada</taxon>
        <taxon>Preaxostyla</taxon>
        <taxon>Oxymonadida</taxon>
        <taxon>Blattamonas</taxon>
    </lineage>
</organism>
<keyword evidence="2" id="KW-1185">Reference proteome</keyword>
<evidence type="ECO:0000313" key="1">
    <source>
        <dbReference type="EMBL" id="KAK2950070.1"/>
    </source>
</evidence>
<name>A0ABQ9XFS0_9EUKA</name>
<dbReference type="Proteomes" id="UP001281761">
    <property type="component" value="Unassembled WGS sequence"/>
</dbReference>